<dbReference type="PANTHER" id="PTHR34180:SF1">
    <property type="entry name" value="BETA-ALANYL-DOPAMINE_CARCININE HYDROLASE"/>
    <property type="match status" value="1"/>
</dbReference>
<dbReference type="AlphaFoldDB" id="A0AAD4EXV0"/>
<accession>A0AAD4EXV0</accession>
<feature type="domain" description="Peptidase C45 hydrolase" evidence="1">
    <location>
        <begin position="194"/>
        <end position="348"/>
    </location>
</feature>
<protein>
    <recommendedName>
        <fullName evidence="1">Peptidase C45 hydrolase domain-containing protein</fullName>
    </recommendedName>
</protein>
<organism evidence="2 3">
    <name type="scientific">Staphylotrichum longicolle</name>
    <dbReference type="NCBI Taxonomy" id="669026"/>
    <lineage>
        <taxon>Eukaryota</taxon>
        <taxon>Fungi</taxon>
        <taxon>Dikarya</taxon>
        <taxon>Ascomycota</taxon>
        <taxon>Pezizomycotina</taxon>
        <taxon>Sordariomycetes</taxon>
        <taxon>Sordariomycetidae</taxon>
        <taxon>Sordariales</taxon>
        <taxon>Chaetomiaceae</taxon>
        <taxon>Staphylotrichum</taxon>
    </lineage>
</organism>
<evidence type="ECO:0000313" key="2">
    <source>
        <dbReference type="EMBL" id="KAG7289693.1"/>
    </source>
</evidence>
<dbReference type="InterPro" id="IPR047794">
    <property type="entry name" value="C45_proenzyme-like"/>
</dbReference>
<proteinExistence type="predicted"/>
<sequence>MSSPEHPFRISQLPPGHHPALILEGDDYMRGRTYGRVFADQISRNVARHEGHPSLPPLEICYALVEMVYQHGLRRHWPRGWRELEGMSHGSGMSMHSLILLNVRDDLVAIRDILEAYAPPYGAPSGPKPISETTSAFFSRRATVDGVPVLAQARYSERQVLDEDLLVYLEIRYPPAQRIPSIFMVTDAGMLSGSGMNSDGVAVTANSLFSSEDYIPVYGTNVFFPVTCLERCFLECSSFEAIRMMCGRGDFHASRNVHLVTDTGSSISLEISPQRVFRQVDVYTGESMLHANHYQSFEAFCARRAFRDRYQGRASSERLGRLKNRIGQPPRQWLLEQIAIVLLDEEDYSTVALVMFDTTRRVISVRRGAALVHFGMEDRGMRSGPSLGIRN</sequence>
<comment type="caution">
    <text evidence="2">The sequence shown here is derived from an EMBL/GenBank/DDBJ whole genome shotgun (WGS) entry which is preliminary data.</text>
</comment>
<evidence type="ECO:0000313" key="3">
    <source>
        <dbReference type="Proteomes" id="UP001197093"/>
    </source>
</evidence>
<dbReference type="PANTHER" id="PTHR34180">
    <property type="entry name" value="PEPTIDASE C45"/>
    <property type="match status" value="1"/>
</dbReference>
<evidence type="ECO:0000259" key="1">
    <source>
        <dbReference type="Pfam" id="PF03417"/>
    </source>
</evidence>
<dbReference type="Gene3D" id="3.60.60.10">
    <property type="entry name" value="Penicillin V Acylase, Chain A"/>
    <property type="match status" value="1"/>
</dbReference>
<dbReference type="EMBL" id="JAHCVI010000002">
    <property type="protein sequence ID" value="KAG7289693.1"/>
    <property type="molecule type" value="Genomic_DNA"/>
</dbReference>
<dbReference type="InterPro" id="IPR005079">
    <property type="entry name" value="Peptidase_C45_hydrolase"/>
</dbReference>
<gene>
    <name evidence="2" type="ORF">NEMBOFW57_006069</name>
</gene>
<dbReference type="Gene3D" id="1.10.10.2120">
    <property type="match status" value="1"/>
</dbReference>
<dbReference type="Pfam" id="PF03417">
    <property type="entry name" value="AAT"/>
    <property type="match status" value="1"/>
</dbReference>
<reference evidence="2" key="1">
    <citation type="submission" date="2023-02" db="EMBL/GenBank/DDBJ databases">
        <authorList>
            <person name="Palmer J.M."/>
        </authorList>
    </citation>
    <scope>NUCLEOTIDE SEQUENCE</scope>
    <source>
        <strain evidence="2">FW57</strain>
    </source>
</reference>
<name>A0AAD4EXV0_9PEZI</name>
<dbReference type="NCBIfam" id="NF040521">
    <property type="entry name" value="C45_proenzyme"/>
    <property type="match status" value="1"/>
</dbReference>
<keyword evidence="3" id="KW-1185">Reference proteome</keyword>
<dbReference type="InterPro" id="IPR047801">
    <property type="entry name" value="Peptidase_C45"/>
</dbReference>
<dbReference type="Proteomes" id="UP001197093">
    <property type="component" value="Unassembled WGS sequence"/>
</dbReference>